<comment type="function">
    <text evidence="12">GDP-Man:Man(3)GlcNAc(2)-PP-Dol alpha-1,2-mannosyltransferase that operates in the biosynthetic pathway of dolichol-linked oligosaccharides, the glycan precursors employed in protein asparagine (N)-glycosylation. The assembly of dolichol-linked oligosaccharides begins on the cytosolic side of the endoplasmic reticulum membrane and finishes in its lumen. The sequential addition of sugars to dolichol pyrophosphate produces dolichol-linked oligosaccharides containing fourteen sugars, including two GlcNAcs, nine mannoses and three glucoses. Once assembled, the oligosaccharide is transferred from the lipid to nascent proteins by oligosaccharyltransferases. Catalyzes, on the cytoplasmic face of the endoplasmic reticulum, the addition of the fourth and fifth mannose residues to the dolichol-linked oligosaccharide chain, to produce Man(5)GlcNAc(2)-PP-dolichol core oligosaccharide.</text>
</comment>
<evidence type="ECO:0000313" key="16">
    <source>
        <dbReference type="Proteomes" id="UP000195602"/>
    </source>
</evidence>
<protein>
    <recommendedName>
        <fullName evidence="4 12">GDP-Man:Man(3)GlcNAc(2)-PP-Dol alpha-1,2-mannosyltransferase</fullName>
        <ecNumber evidence="3 12">2.4.1.131</ecNumber>
    </recommendedName>
</protein>
<dbReference type="GO" id="GO:0005789">
    <property type="term" value="C:endoplasmic reticulum membrane"/>
    <property type="evidence" value="ECO:0007669"/>
    <property type="project" value="UniProtKB-SubCell"/>
</dbReference>
<sequence>MLTAPSLFLLPFIGLYVIHQIATRALPHFFLVPPHSWQKKILSVIEYPKPIYLKVGRKRSSYRRRLITASVQPSFYTNFVNNKLKIHPTDRENENDSFMSAMKNRAALDANRKVIYGFFHPYANNGGGGEKVLWHAVQATLLEDPRNIVAIYTTNVEAEPLQILGKAESKFKVGSLDSKRIVFIYLRRYARYIDGNYWKHFTLIGQLWGSLLLGLEAMYELSPDVWVDTQGLPGSYMPVSMILKTPIIAYVHYPMIQPDMFNRLKFQTFSDLLSFRLSDSRQLVKFFYWKALYAFYMYLGSCVDVTLANGTWTYNHLCHIWAANKSLGKVVDVLYPPCSTETLSAAESAQRSTLLYIAQFRPEKRHALVLEEFSKFVASAREAKIPLANLPQLVFLGSCRTPTDVSTLEKAKEMVQELELVEYVNFVVDCSFEEVQENLARAKFGLNAMWNEHFGIGVVEYLSAGAVPIVHASAGPLLDIVAEDKPTTTWENELGFFFKSEDDPDLCGVENGELKFEQNGEPVSYPTLSEVLCRLYIKTPELASDAALEQKRSLGQKVVQAKFSNKAFKEKWIQHLKTAAQLEAYYRENRRDKVNAVY</sequence>
<evidence type="ECO:0000256" key="6">
    <source>
        <dbReference type="ARBA" id="ARBA00022679"/>
    </source>
</evidence>
<dbReference type="SUPFAM" id="SSF53756">
    <property type="entry name" value="UDP-Glycosyltransferase/glycogen phosphorylase"/>
    <property type="match status" value="1"/>
</dbReference>
<dbReference type="InterPro" id="IPR038013">
    <property type="entry name" value="ALG11"/>
</dbReference>
<name>A0AA91T3N4_CLALS</name>
<dbReference type="GO" id="GO:0006487">
    <property type="term" value="P:protein N-linked glycosylation"/>
    <property type="evidence" value="ECO:0007669"/>
    <property type="project" value="TreeGrafter"/>
</dbReference>
<evidence type="ECO:0000256" key="2">
    <source>
        <dbReference type="ARBA" id="ARBA00004922"/>
    </source>
</evidence>
<gene>
    <name evidence="15" type="ORF">A9F13_02g02563</name>
</gene>
<dbReference type="PANTHER" id="PTHR45919">
    <property type="entry name" value="GDP-MAN:MAN(3)GLCNAC(2)-PP-DOL ALPHA-1,2-MANNOSYLTRANSFERASE"/>
    <property type="match status" value="1"/>
</dbReference>
<evidence type="ECO:0000256" key="9">
    <source>
        <dbReference type="ARBA" id="ARBA00022989"/>
    </source>
</evidence>
<comment type="catalytic activity">
    <reaction evidence="11 12">
        <text>an alpha-D-Man-(1-&gt;3)-[alpha-D-Man-(1-&gt;6)]-beta-D-Man-(1-&gt;4)-beta-D-GlcNAc-(1-&gt;4)-alpha-D-GlcNAc-diphospho-di-trans,poly-cis-dolichol + 2 GDP-alpha-D-mannose = an alpha-D-Man-(1-&gt;2)-alpha-D-Man-(1-&gt;2)-alpha-D-Man-(1-&gt;3)-[alpha-D-Man-(1-&gt;6)]-beta-D-Man-(1-&gt;4)-beta-D-GlcNAc-(1-&gt;4)-alpha-D-GlcNAc-diphospho-di-trans,poly-cis-dolichol + 2 GDP + 2 H(+)</text>
        <dbReference type="Rhea" id="RHEA:29523"/>
        <dbReference type="Rhea" id="RHEA-COMP:19515"/>
        <dbReference type="Rhea" id="RHEA-COMP:19516"/>
        <dbReference type="ChEBI" id="CHEBI:15378"/>
        <dbReference type="ChEBI" id="CHEBI:57527"/>
        <dbReference type="ChEBI" id="CHEBI:58189"/>
        <dbReference type="ChEBI" id="CHEBI:132511"/>
        <dbReference type="ChEBI" id="CHEBI:132515"/>
        <dbReference type="EC" id="2.4.1.131"/>
    </reaction>
    <physiologicalReaction direction="left-to-right" evidence="11 12">
        <dbReference type="Rhea" id="RHEA:29524"/>
    </physiologicalReaction>
</comment>
<comment type="similarity">
    <text evidence="12">Belongs to the glycosyltransferase group 1 family. Glycosyltransferase 4 subfamily.</text>
</comment>
<dbReference type="EC" id="2.4.1.131" evidence="3 12"/>
<comment type="subcellular location">
    <subcellularLocation>
        <location evidence="1">Endoplasmic reticulum membrane</location>
        <topology evidence="1">Single-pass membrane protein</topology>
    </subcellularLocation>
</comment>
<comment type="caution">
    <text evidence="15">The sequence shown here is derived from an EMBL/GenBank/DDBJ whole genome shotgun (WGS) entry which is preliminary data.</text>
</comment>
<dbReference type="InterPro" id="IPR001296">
    <property type="entry name" value="Glyco_trans_1"/>
</dbReference>
<evidence type="ECO:0000256" key="4">
    <source>
        <dbReference type="ARBA" id="ARBA00022018"/>
    </source>
</evidence>
<keyword evidence="7" id="KW-0812">Transmembrane</keyword>
<dbReference type="PANTHER" id="PTHR45919:SF1">
    <property type="entry name" value="GDP-MAN:MAN(3)GLCNAC(2)-PP-DOL ALPHA-1,2-MANNOSYLTRANSFERASE"/>
    <property type="match status" value="1"/>
</dbReference>
<dbReference type="GO" id="GO:0004377">
    <property type="term" value="F:GDP-Man:Man(3)GlcNAc(2)-PP-Dol alpha-1,2-mannosyltransferase activity"/>
    <property type="evidence" value="ECO:0007669"/>
    <property type="project" value="UniProtKB-UniRule"/>
</dbReference>
<keyword evidence="5 12" id="KW-0328">Glycosyltransferase</keyword>
<dbReference type="AlphaFoldDB" id="A0AA91T3N4"/>
<dbReference type="EMBL" id="LYUB02000002">
    <property type="protein sequence ID" value="OVF10442.1"/>
    <property type="molecule type" value="Genomic_DNA"/>
</dbReference>
<evidence type="ECO:0000256" key="11">
    <source>
        <dbReference type="ARBA" id="ARBA00045065"/>
    </source>
</evidence>
<evidence type="ECO:0000259" key="13">
    <source>
        <dbReference type="Pfam" id="PF00534"/>
    </source>
</evidence>
<evidence type="ECO:0000256" key="12">
    <source>
        <dbReference type="RuleBase" id="RU367051"/>
    </source>
</evidence>
<reference evidence="15 16" key="1">
    <citation type="submission" date="2017-04" db="EMBL/GenBank/DDBJ databases">
        <title>Draft genome of the yeast Clavispora lusitaniae type strain CBS 6936.</title>
        <authorList>
            <person name="Durrens P."/>
            <person name="Klopp C."/>
            <person name="Biteau N."/>
            <person name="Fitton-Ouhabi V."/>
            <person name="Dementhon K."/>
            <person name="Accoceberry I."/>
            <person name="Sherman D.J."/>
            <person name="Noel T."/>
        </authorList>
    </citation>
    <scope>NUCLEOTIDE SEQUENCE [LARGE SCALE GENOMIC DNA]</scope>
    <source>
        <strain evidence="15 16">CBS 6936</strain>
    </source>
</reference>
<keyword evidence="8 12" id="KW-0256">Endoplasmic reticulum</keyword>
<feature type="domain" description="ALG11 mannosyltransferase N-terminal" evidence="14">
    <location>
        <begin position="114"/>
        <end position="321"/>
    </location>
</feature>
<proteinExistence type="inferred from homology"/>
<dbReference type="Proteomes" id="UP000195602">
    <property type="component" value="Unassembled WGS sequence"/>
</dbReference>
<dbReference type="CDD" id="cd03806">
    <property type="entry name" value="GT4_ALG11-like"/>
    <property type="match status" value="1"/>
</dbReference>
<dbReference type="Pfam" id="PF15924">
    <property type="entry name" value="ALG11_N"/>
    <property type="match status" value="1"/>
</dbReference>
<keyword evidence="9" id="KW-1133">Transmembrane helix</keyword>
<evidence type="ECO:0000259" key="14">
    <source>
        <dbReference type="Pfam" id="PF15924"/>
    </source>
</evidence>
<accession>A0AA91T3N4</accession>
<organism evidence="15 16">
    <name type="scientific">Clavispora lusitaniae</name>
    <name type="common">Candida lusitaniae</name>
    <dbReference type="NCBI Taxonomy" id="36911"/>
    <lineage>
        <taxon>Eukaryota</taxon>
        <taxon>Fungi</taxon>
        <taxon>Dikarya</taxon>
        <taxon>Ascomycota</taxon>
        <taxon>Saccharomycotina</taxon>
        <taxon>Pichiomycetes</taxon>
        <taxon>Metschnikowiaceae</taxon>
        <taxon>Clavispora</taxon>
    </lineage>
</organism>
<dbReference type="InterPro" id="IPR031814">
    <property type="entry name" value="ALG11_N"/>
</dbReference>
<evidence type="ECO:0000256" key="3">
    <source>
        <dbReference type="ARBA" id="ARBA00012645"/>
    </source>
</evidence>
<feature type="domain" description="Glycosyl transferase family 1" evidence="13">
    <location>
        <begin position="350"/>
        <end position="494"/>
    </location>
</feature>
<keyword evidence="10" id="KW-0472">Membrane</keyword>
<evidence type="ECO:0000313" key="15">
    <source>
        <dbReference type="EMBL" id="OVF10442.1"/>
    </source>
</evidence>
<evidence type="ECO:0000256" key="8">
    <source>
        <dbReference type="ARBA" id="ARBA00022824"/>
    </source>
</evidence>
<comment type="pathway">
    <text evidence="2 12">Protein modification; protein glycosylation.</text>
</comment>
<evidence type="ECO:0000256" key="10">
    <source>
        <dbReference type="ARBA" id="ARBA00023136"/>
    </source>
</evidence>
<dbReference type="Pfam" id="PF00534">
    <property type="entry name" value="Glycos_transf_1"/>
    <property type="match status" value="1"/>
</dbReference>
<evidence type="ECO:0000256" key="7">
    <source>
        <dbReference type="ARBA" id="ARBA00022692"/>
    </source>
</evidence>
<evidence type="ECO:0000256" key="5">
    <source>
        <dbReference type="ARBA" id="ARBA00022676"/>
    </source>
</evidence>
<evidence type="ECO:0000256" key="1">
    <source>
        <dbReference type="ARBA" id="ARBA00004389"/>
    </source>
</evidence>
<dbReference type="KEGG" id="clus:A9F13_02g02563"/>
<keyword evidence="6 12" id="KW-0808">Transferase</keyword>
<dbReference type="Gene3D" id="3.40.50.2000">
    <property type="entry name" value="Glycogen Phosphorylase B"/>
    <property type="match status" value="1"/>
</dbReference>